<reference evidence="2 3" key="1">
    <citation type="submission" date="2022-02" db="EMBL/GenBank/DDBJ databases">
        <title>The car tank lid bacteriome: a reservoir of bacteria with potential in bioremediation of fuel.</title>
        <authorList>
            <person name="Vidal-Verdu A."/>
            <person name="Gomez-Martinez D."/>
            <person name="Latorre-Perez A."/>
            <person name="Pereto J."/>
            <person name="Porcar M."/>
        </authorList>
    </citation>
    <scope>NUCLEOTIDE SEQUENCE [LARGE SCALE GENOMIC DNA]</scope>
    <source>
        <strain evidence="2 3">4D.3</strain>
    </source>
</reference>
<gene>
    <name evidence="2" type="ORF">M1843_20050</name>
</gene>
<proteinExistence type="predicted"/>
<dbReference type="PANTHER" id="PTHR43415">
    <property type="entry name" value="SPERMIDINE N(1)-ACETYLTRANSFERASE"/>
    <property type="match status" value="1"/>
</dbReference>
<dbReference type="Gene3D" id="3.40.630.30">
    <property type="match status" value="1"/>
</dbReference>
<dbReference type="InterPro" id="IPR016181">
    <property type="entry name" value="Acyl_CoA_acyltransferase"/>
</dbReference>
<dbReference type="InterPro" id="IPR000182">
    <property type="entry name" value="GNAT_dom"/>
</dbReference>
<dbReference type="RefSeq" id="WP_416345896.1">
    <property type="nucleotide sequence ID" value="NZ_JALQCY010000008.1"/>
</dbReference>
<dbReference type="EMBL" id="JALQCY010000008">
    <property type="protein sequence ID" value="MCK9796041.1"/>
    <property type="molecule type" value="Genomic_DNA"/>
</dbReference>
<protein>
    <submittedName>
        <fullName evidence="2">GNAT family N-acetyltransferase</fullName>
    </submittedName>
</protein>
<evidence type="ECO:0000313" key="2">
    <source>
        <dbReference type="EMBL" id="MCK9796041.1"/>
    </source>
</evidence>
<evidence type="ECO:0000259" key="1">
    <source>
        <dbReference type="PROSITE" id="PS51186"/>
    </source>
</evidence>
<sequence length="202" mass="22149">MRSPVLHGELVRLRPLEARDADRLWASLRDPDSGRLTGMGTSEASTRAEVDVWAATAADLPGRYDWAITSAAVRDGEPVSDDLLGEISLDQVDLQLRSAHLRLRMMPDYRGRGYGREAIGEVLRFAFQPSDAGLGLHRVSLAVMSINPRARALYDSLGFREEGRLRDAFRDGKGWTDAVVMSILEDEFRAGVVVSGHDGSAA</sequence>
<dbReference type="CDD" id="cd04301">
    <property type="entry name" value="NAT_SF"/>
    <property type="match status" value="1"/>
</dbReference>
<name>A0ABT0J971_9MICO</name>
<comment type="caution">
    <text evidence="2">The sequence shown here is derived from an EMBL/GenBank/DDBJ whole genome shotgun (WGS) entry which is preliminary data.</text>
</comment>
<dbReference type="PANTHER" id="PTHR43415:SF3">
    <property type="entry name" value="GNAT-FAMILY ACETYLTRANSFERASE"/>
    <property type="match status" value="1"/>
</dbReference>
<accession>A0ABT0J971</accession>
<feature type="domain" description="N-acetyltransferase" evidence="1">
    <location>
        <begin position="11"/>
        <end position="186"/>
    </location>
</feature>
<organism evidence="2 3">
    <name type="scientific">Isoptericola peretonis</name>
    <dbReference type="NCBI Taxonomy" id="2918523"/>
    <lineage>
        <taxon>Bacteria</taxon>
        <taxon>Bacillati</taxon>
        <taxon>Actinomycetota</taxon>
        <taxon>Actinomycetes</taxon>
        <taxon>Micrococcales</taxon>
        <taxon>Promicromonosporaceae</taxon>
        <taxon>Isoptericola</taxon>
    </lineage>
</organism>
<dbReference type="Pfam" id="PF13302">
    <property type="entry name" value="Acetyltransf_3"/>
    <property type="match status" value="1"/>
</dbReference>
<keyword evidence="3" id="KW-1185">Reference proteome</keyword>
<evidence type="ECO:0000313" key="3">
    <source>
        <dbReference type="Proteomes" id="UP001651050"/>
    </source>
</evidence>
<dbReference type="SUPFAM" id="SSF55729">
    <property type="entry name" value="Acyl-CoA N-acyltransferases (Nat)"/>
    <property type="match status" value="1"/>
</dbReference>
<dbReference type="Proteomes" id="UP001651050">
    <property type="component" value="Unassembled WGS sequence"/>
</dbReference>
<dbReference type="PROSITE" id="PS51186">
    <property type="entry name" value="GNAT"/>
    <property type="match status" value="1"/>
</dbReference>